<comment type="caution">
    <text evidence="2">The sequence shown here is derived from an EMBL/GenBank/DDBJ whole genome shotgun (WGS) entry which is preliminary data.</text>
</comment>
<organism evidence="2 3">
    <name type="scientific">Corchorus olitorius</name>
    <dbReference type="NCBI Taxonomy" id="93759"/>
    <lineage>
        <taxon>Eukaryota</taxon>
        <taxon>Viridiplantae</taxon>
        <taxon>Streptophyta</taxon>
        <taxon>Embryophyta</taxon>
        <taxon>Tracheophyta</taxon>
        <taxon>Spermatophyta</taxon>
        <taxon>Magnoliopsida</taxon>
        <taxon>eudicotyledons</taxon>
        <taxon>Gunneridae</taxon>
        <taxon>Pentapetalae</taxon>
        <taxon>rosids</taxon>
        <taxon>malvids</taxon>
        <taxon>Malvales</taxon>
        <taxon>Malvaceae</taxon>
        <taxon>Grewioideae</taxon>
        <taxon>Apeibeae</taxon>
        <taxon>Corchorus</taxon>
    </lineage>
</organism>
<accession>A0A1R3K5M3</accession>
<keyword evidence="1" id="KW-0812">Transmembrane</keyword>
<keyword evidence="1" id="KW-1133">Transmembrane helix</keyword>
<keyword evidence="2" id="KW-0808">Transferase</keyword>
<dbReference type="Proteomes" id="UP000187203">
    <property type="component" value="Unassembled WGS sequence"/>
</dbReference>
<proteinExistence type="predicted"/>
<dbReference type="GO" id="GO:0016301">
    <property type="term" value="F:kinase activity"/>
    <property type="evidence" value="ECO:0007669"/>
    <property type="project" value="UniProtKB-KW"/>
</dbReference>
<reference evidence="3" key="1">
    <citation type="submission" date="2013-09" db="EMBL/GenBank/DDBJ databases">
        <title>Corchorus olitorius genome sequencing.</title>
        <authorList>
            <person name="Alam M."/>
            <person name="Haque M.S."/>
            <person name="Islam M.S."/>
            <person name="Emdad E.M."/>
            <person name="Islam M.M."/>
            <person name="Ahmed B."/>
            <person name="Halim A."/>
            <person name="Hossen Q.M.M."/>
            <person name="Hossain M.Z."/>
            <person name="Ahmed R."/>
            <person name="Khan M.M."/>
            <person name="Islam R."/>
            <person name="Rashid M.M."/>
            <person name="Khan S.A."/>
            <person name="Rahman M.S."/>
            <person name="Alam M."/>
            <person name="Yahiya A.S."/>
            <person name="Khan M.S."/>
            <person name="Azam M.S."/>
            <person name="Haque T."/>
            <person name="Lashkar M.Z.H."/>
            <person name="Akhand A.I."/>
            <person name="Morshed G."/>
            <person name="Roy S."/>
            <person name="Uddin K.S."/>
            <person name="Rabeya T."/>
            <person name="Hossain A.S."/>
            <person name="Chowdhury A."/>
            <person name="Snigdha A.R."/>
            <person name="Mortoza M.S."/>
            <person name="Matin S.A."/>
            <person name="Hoque S.M.E."/>
            <person name="Islam M.K."/>
            <person name="Roy D.K."/>
            <person name="Haider R."/>
            <person name="Moosa M.M."/>
            <person name="Elias S.M."/>
            <person name="Hasan A.M."/>
            <person name="Jahan S."/>
            <person name="Shafiuddin M."/>
            <person name="Mahmood N."/>
            <person name="Shommy N.S."/>
        </authorList>
    </citation>
    <scope>NUCLEOTIDE SEQUENCE [LARGE SCALE GENOMIC DNA]</scope>
    <source>
        <strain evidence="3">cv. O-4</strain>
    </source>
</reference>
<evidence type="ECO:0000256" key="1">
    <source>
        <dbReference type="SAM" id="Phobius"/>
    </source>
</evidence>
<dbReference type="EMBL" id="AWUE01014642">
    <property type="protein sequence ID" value="OMP02395.1"/>
    <property type="molecule type" value="Genomic_DNA"/>
</dbReference>
<keyword evidence="1" id="KW-0472">Membrane</keyword>
<evidence type="ECO:0000313" key="3">
    <source>
        <dbReference type="Proteomes" id="UP000187203"/>
    </source>
</evidence>
<gene>
    <name evidence="2" type="ORF">COLO4_11131</name>
</gene>
<keyword evidence="3" id="KW-1185">Reference proteome</keyword>
<name>A0A1R3K5M3_9ROSI</name>
<dbReference type="AlphaFoldDB" id="A0A1R3K5M3"/>
<evidence type="ECO:0000313" key="2">
    <source>
        <dbReference type="EMBL" id="OMP02395.1"/>
    </source>
</evidence>
<feature type="transmembrane region" description="Helical" evidence="1">
    <location>
        <begin position="15"/>
        <end position="38"/>
    </location>
</feature>
<keyword evidence="2" id="KW-0418">Kinase</keyword>
<keyword evidence="2" id="KW-0675">Receptor</keyword>
<protein>
    <submittedName>
        <fullName evidence="2">Wall-associated receptor kinase 5</fullName>
    </submittedName>
</protein>
<sequence>MKRKDSLGYKPNEEFGLVGCSAVAINWACFRVVIFSAFDLMYHSLLSTITKSHFDD</sequence>